<keyword evidence="3" id="KW-1185">Reference proteome</keyword>
<sequence>MRSLIYIFIALASFKFAAQNIQVDSQTYAPQQLIEDILIDSNCINNVVVTNVIGGDFGVSDQSYGYFDATGTTFPFQRGIVLSTGRLSNVDGPNTTLSDDDAPNWGGDNDLETILDESNTHNATILEFDFIPKASAISFRYLFASEEYQQGNPNSCLFSDLFGFLIREESEQTYINIALVPDTQIPVKVTTVHPGIPGSCSAQNETYFGSWNDTTAPINFNGQTAVLTATANVLTGATYHVKLVIADEQNYRYDSAVFLEAGSFELSTDLGPNRLIATNNPVCENDTLQLNAIQPGLNSYSWYKDGVLVDIQPSGCSNCGTYSVTDSGTYNVEVGLPDNCISYGEITVEYLQNPMVNNSTIIECDLNQDGLTTYNLYDAEQDIINGDNDLLIENFYETLQDAESAINKIIIPTEFQNTISQQIIFARVENQLGCFSIAEVTLNISNNNINLPPFNSCDDTIIDGITDFNIADLTNHIIPLVPIGSTIEFYTDEQEAILGKNAITGTYTNTIPNSETIYTKIENISNCYAISTIDLNVIYTPILLPDETIYYCSNFFPQTISINAGVLDETPNNYTYQWLLNNSPLAANTSIININETGTYTVQVTNPNGCSSSRNIIIASSIVATITQNDITIIDFSDNNSVMINPENLGQGDYEYALRLENTVFINYQNEPFFDNLKTGFYTVFVNDKNGCGVSIPLNISIIGYPKYFTPNGDGINDYWQIKGISATVNPPKKILIFDRYGKLLKQLPPGSKGWNGTFKNNLLPTDGYWFKVFLEDGRKYSGHFTLKR</sequence>
<dbReference type="NCBIfam" id="NF038133">
    <property type="entry name" value="choice_anch_L"/>
    <property type="match status" value="1"/>
</dbReference>
<dbReference type="InterPro" id="IPR013783">
    <property type="entry name" value="Ig-like_fold"/>
</dbReference>
<dbReference type="RefSeq" id="WP_345274237.1">
    <property type="nucleotide sequence ID" value="NZ_BAABJH010000005.1"/>
</dbReference>
<accession>A0ABP9FAQ3</accession>
<dbReference type="InterPro" id="IPR026341">
    <property type="entry name" value="T9SS_type_B"/>
</dbReference>
<reference evidence="3" key="1">
    <citation type="journal article" date="2019" name="Int. J. Syst. Evol. Microbiol.">
        <title>The Global Catalogue of Microorganisms (GCM) 10K type strain sequencing project: providing services to taxonomists for standard genome sequencing and annotation.</title>
        <authorList>
            <consortium name="The Broad Institute Genomics Platform"/>
            <consortium name="The Broad Institute Genome Sequencing Center for Infectious Disease"/>
            <person name="Wu L."/>
            <person name="Ma J."/>
        </authorList>
    </citation>
    <scope>NUCLEOTIDE SEQUENCE [LARGE SCALE GENOMIC DNA]</scope>
    <source>
        <strain evidence="3">JCM 18274</strain>
    </source>
</reference>
<evidence type="ECO:0000313" key="2">
    <source>
        <dbReference type="EMBL" id="GAA4897100.1"/>
    </source>
</evidence>
<protein>
    <submittedName>
        <fullName evidence="2">Choice-of-anchor L domain-containing protein</fullName>
    </submittedName>
</protein>
<comment type="caution">
    <text evidence="2">The sequence shown here is derived from an EMBL/GenBank/DDBJ whole genome shotgun (WGS) entry which is preliminary data.</text>
</comment>
<name>A0ABP9FAQ3_9FLAO</name>
<evidence type="ECO:0000256" key="1">
    <source>
        <dbReference type="SAM" id="SignalP"/>
    </source>
</evidence>
<dbReference type="Gene3D" id="2.60.40.10">
    <property type="entry name" value="Immunoglobulins"/>
    <property type="match status" value="1"/>
</dbReference>
<dbReference type="Pfam" id="PF13585">
    <property type="entry name" value="CHU_C"/>
    <property type="match status" value="1"/>
</dbReference>
<dbReference type="Proteomes" id="UP001500433">
    <property type="component" value="Unassembled WGS sequence"/>
</dbReference>
<dbReference type="EMBL" id="BAABJH010000005">
    <property type="protein sequence ID" value="GAA4897100.1"/>
    <property type="molecule type" value="Genomic_DNA"/>
</dbReference>
<gene>
    <name evidence="2" type="ORF">GCM10023311_22340</name>
</gene>
<keyword evidence="1" id="KW-0732">Signal</keyword>
<dbReference type="NCBIfam" id="TIGR04131">
    <property type="entry name" value="Bac_Flav_CTERM"/>
    <property type="match status" value="1"/>
</dbReference>
<evidence type="ECO:0000313" key="3">
    <source>
        <dbReference type="Proteomes" id="UP001500433"/>
    </source>
</evidence>
<proteinExistence type="predicted"/>
<dbReference type="SUPFAM" id="SSF48726">
    <property type="entry name" value="Immunoglobulin"/>
    <property type="match status" value="1"/>
</dbReference>
<feature type="signal peptide" evidence="1">
    <location>
        <begin position="1"/>
        <end position="17"/>
    </location>
</feature>
<organism evidence="2 3">
    <name type="scientific">Flaviramulus aquimarinus</name>
    <dbReference type="NCBI Taxonomy" id="1170456"/>
    <lineage>
        <taxon>Bacteria</taxon>
        <taxon>Pseudomonadati</taxon>
        <taxon>Bacteroidota</taxon>
        <taxon>Flavobacteriia</taxon>
        <taxon>Flavobacteriales</taxon>
        <taxon>Flavobacteriaceae</taxon>
        <taxon>Flaviramulus</taxon>
    </lineage>
</organism>
<dbReference type="InterPro" id="IPR049804">
    <property type="entry name" value="Choice_anch_L"/>
</dbReference>
<feature type="chain" id="PRO_5045077985" evidence="1">
    <location>
        <begin position="18"/>
        <end position="789"/>
    </location>
</feature>
<dbReference type="InterPro" id="IPR036179">
    <property type="entry name" value="Ig-like_dom_sf"/>
</dbReference>